<keyword evidence="3" id="KW-1185">Reference proteome</keyword>
<name>A0A2S1PE06_9CAUD</name>
<evidence type="ECO:0000256" key="1">
    <source>
        <dbReference type="SAM" id="Coils"/>
    </source>
</evidence>
<dbReference type="GeneID" id="65113164"/>
<reference evidence="2 3" key="1">
    <citation type="submission" date="2018-04" db="EMBL/GenBank/DDBJ databases">
        <title>Complete genome sequences of new Aeromonas and Pseudomonas phages promising in phage therapy dedicated to aquaculture.</title>
        <authorList>
            <person name="Kolsut J."/>
            <person name="Wojcik E."/>
            <person name="Wojtasik A."/>
            <person name="Dastych J."/>
        </authorList>
    </citation>
    <scope>NUCLEOTIDE SEQUENCE [LARGE SCALE GENOMIC DNA]</scope>
</reference>
<evidence type="ECO:0000313" key="3">
    <source>
        <dbReference type="Proteomes" id="UP000246321"/>
    </source>
</evidence>
<sequence>MSGKSTLRSQRKHQRRRHNDIAHVRNFLNTLQSEQHDRDWLNLVCKMFNVKTMVKWDNTYQKTARIPAWFWYKIDRIMRENHIPWCKANTGIAIYMHERGVSRVGELAFSTDKGVLMLARLLEIEVHSSGMNLVLPVLNRYRNRRNTELRTKMVHPKPENIHYATTEEIDIMRDTISIDKMLKEIPALESRISVLSRELAQLQDKLQNTRQDVRDYLSKKYGI</sequence>
<dbReference type="KEGG" id="vg:65113164"/>
<keyword evidence="1" id="KW-0175">Coiled coil</keyword>
<evidence type="ECO:0000313" key="2">
    <source>
        <dbReference type="EMBL" id="AWH14792.1"/>
    </source>
</evidence>
<dbReference type="RefSeq" id="YP_010095528.1">
    <property type="nucleotide sequence ID" value="NC_055746.1"/>
</dbReference>
<organism evidence="2 3">
    <name type="scientific">Aeromonas phage 50AhydR13PP</name>
    <dbReference type="NCBI Taxonomy" id="2163978"/>
    <lineage>
        <taxon>Viruses</taxon>
        <taxon>Duplodnaviria</taxon>
        <taxon>Heunggongvirae</taxon>
        <taxon>Uroviricota</taxon>
        <taxon>Caudoviricetes</taxon>
        <taxon>Pantevenvirales</taxon>
        <taxon>Straboviridae</taxon>
        <taxon>Tulanevirus</taxon>
        <taxon>Tulanevirus 50ahydr13pp</taxon>
    </lineage>
</organism>
<protein>
    <submittedName>
        <fullName evidence="2">Uncharacterized protein</fullName>
    </submittedName>
</protein>
<proteinExistence type="predicted"/>
<dbReference type="EMBL" id="MH179476">
    <property type="protein sequence ID" value="AWH14792.1"/>
    <property type="molecule type" value="Genomic_DNA"/>
</dbReference>
<accession>A0A2S1PE06</accession>
<feature type="coiled-coil region" evidence="1">
    <location>
        <begin position="178"/>
        <end position="219"/>
    </location>
</feature>
<dbReference type="Proteomes" id="UP000246321">
    <property type="component" value="Segment"/>
</dbReference>